<dbReference type="InterPro" id="IPR029058">
    <property type="entry name" value="AB_hydrolase_fold"/>
</dbReference>
<keyword evidence="2 3" id="KW-0378">Hydrolase</keyword>
<gene>
    <name evidence="5" type="ORF">F7R26_033755</name>
</gene>
<reference evidence="5 6" key="1">
    <citation type="submission" date="2020-10" db="EMBL/GenBank/DDBJ databases">
        <title>Complete genome sequence of Cupriavidus basilensis CCUG 49340T.</title>
        <authorList>
            <person name="Salva-Serra F."/>
            <person name="Donoso R.A."/>
            <person name="Cho K.H."/>
            <person name="Yoo J.A."/>
            <person name="Lee K."/>
            <person name="Yoon S.-H."/>
            <person name="Perez-Pantoja D."/>
            <person name="Moore E.R.B."/>
        </authorList>
    </citation>
    <scope>NUCLEOTIDE SEQUENCE [LARGE SCALE GENOMIC DNA]</scope>
    <source>
        <strain evidence="6">CCUG 49340</strain>
    </source>
</reference>
<feature type="domain" description="Carboxylesterase type B" evidence="4">
    <location>
        <begin position="7"/>
        <end position="477"/>
    </location>
</feature>
<dbReference type="GO" id="GO:0004104">
    <property type="term" value="F:cholinesterase activity"/>
    <property type="evidence" value="ECO:0007669"/>
    <property type="project" value="InterPro"/>
</dbReference>
<dbReference type="PROSITE" id="PS00122">
    <property type="entry name" value="CARBOXYLESTERASE_B_1"/>
    <property type="match status" value="1"/>
</dbReference>
<dbReference type="PANTHER" id="PTHR11559">
    <property type="entry name" value="CARBOXYLESTERASE"/>
    <property type="match status" value="1"/>
</dbReference>
<dbReference type="Pfam" id="PF00135">
    <property type="entry name" value="COesterase"/>
    <property type="match status" value="1"/>
</dbReference>
<evidence type="ECO:0000256" key="1">
    <source>
        <dbReference type="ARBA" id="ARBA00005964"/>
    </source>
</evidence>
<evidence type="ECO:0000256" key="3">
    <source>
        <dbReference type="RuleBase" id="RU361235"/>
    </source>
</evidence>
<evidence type="ECO:0000313" key="6">
    <source>
        <dbReference type="Proteomes" id="UP000397656"/>
    </source>
</evidence>
<dbReference type="AlphaFoldDB" id="A0A643FRP2"/>
<dbReference type="EC" id="3.1.1.-" evidence="3"/>
<dbReference type="Proteomes" id="UP000397656">
    <property type="component" value="Chromosome 2"/>
</dbReference>
<dbReference type="GeneID" id="98405935"/>
<protein>
    <recommendedName>
        <fullName evidence="3">Carboxylic ester hydrolase</fullName>
        <ecNumber evidence="3">3.1.1.-</ecNumber>
    </recommendedName>
</protein>
<dbReference type="RefSeq" id="WP_150987329.1">
    <property type="nucleotide sequence ID" value="NZ_CP062804.1"/>
</dbReference>
<proteinExistence type="inferred from homology"/>
<dbReference type="InterPro" id="IPR019826">
    <property type="entry name" value="Carboxylesterase_B_AS"/>
</dbReference>
<dbReference type="PRINTS" id="PR00878">
    <property type="entry name" value="CHOLNESTRASE"/>
</dbReference>
<dbReference type="EMBL" id="CP062804">
    <property type="protein sequence ID" value="QOT79656.1"/>
    <property type="molecule type" value="Genomic_DNA"/>
</dbReference>
<dbReference type="InterPro" id="IPR050309">
    <property type="entry name" value="Type-B_Carboxylest/Lipase"/>
</dbReference>
<sequence length="493" mass="52391">MPVKEKSVVVSLSIGALRGEATDGVFAFRGVPYGERAHAGSRLSEVMPPSAWTGERDATALGAVFPQAPSRLATVMGNGIDRNPQSEDAFLLNVWAPRDAERRPVFFFIHGGGFLTGGGTAAWYDGERIARESGMVVVTVNYRLGALGHFTDASDARGANRAVRDLIRALEWVQEHIGRFGGDPACVTVGGQSAGAYYAWLLGVSPASKGLLHRNAMFSLPALPPLSPDDAYRTSLALLDAAGAQDIGALSVNDILAAQGQLMRSRASFGAVSVGLRPVAEEGLVPDWLFDLPRAARQAHVSASLLGFTADESSAFMAAAPEVVQATEPRVKAWFEAEFGTDAMKYYAAFAAARPAHTPYTQIVDASGYKLFGAAAREIASALASAAKPVYPYRFSVQSRVPNLMSPHCLELPFLFGNRGNWLDAPMIADIPEETFENVGAAFRLAISSFVATGKPATLSGAAWRPFDVAEPGIADIADAGISWQPWHPLLAT</sequence>
<name>A0A643FRP2_9BURK</name>
<comment type="similarity">
    <text evidence="1 3">Belongs to the type-B carboxylesterase/lipase family.</text>
</comment>
<accession>A0A643FRP2</accession>
<evidence type="ECO:0000259" key="4">
    <source>
        <dbReference type="Pfam" id="PF00135"/>
    </source>
</evidence>
<organism evidence="5 6">
    <name type="scientific">Cupriavidus basilensis</name>
    <dbReference type="NCBI Taxonomy" id="68895"/>
    <lineage>
        <taxon>Bacteria</taxon>
        <taxon>Pseudomonadati</taxon>
        <taxon>Pseudomonadota</taxon>
        <taxon>Betaproteobacteria</taxon>
        <taxon>Burkholderiales</taxon>
        <taxon>Burkholderiaceae</taxon>
        <taxon>Cupriavidus</taxon>
    </lineage>
</organism>
<dbReference type="SUPFAM" id="SSF53474">
    <property type="entry name" value="alpha/beta-Hydrolases"/>
    <property type="match status" value="1"/>
</dbReference>
<dbReference type="InterPro" id="IPR000997">
    <property type="entry name" value="Cholinesterase"/>
</dbReference>
<evidence type="ECO:0000256" key="2">
    <source>
        <dbReference type="ARBA" id="ARBA00022801"/>
    </source>
</evidence>
<evidence type="ECO:0000313" key="5">
    <source>
        <dbReference type="EMBL" id="QOT79656.1"/>
    </source>
</evidence>
<dbReference type="InterPro" id="IPR002018">
    <property type="entry name" value="CarbesteraseB"/>
</dbReference>
<dbReference type="Gene3D" id="3.40.50.1820">
    <property type="entry name" value="alpha/beta hydrolase"/>
    <property type="match status" value="1"/>
</dbReference>